<dbReference type="PRINTS" id="PR01415">
    <property type="entry name" value="ANKYRIN"/>
</dbReference>
<reference evidence="11" key="1">
    <citation type="submission" date="2025-08" db="UniProtKB">
        <authorList>
            <consortium name="RefSeq"/>
        </authorList>
    </citation>
    <scope>IDENTIFICATION</scope>
    <source>
        <tissue evidence="11">Testes</tissue>
    </source>
</reference>
<evidence type="ECO:0000256" key="1">
    <source>
        <dbReference type="ARBA" id="ARBA00022448"/>
    </source>
</evidence>
<feature type="transmembrane region" description="Helical" evidence="9">
    <location>
        <begin position="521"/>
        <end position="544"/>
    </location>
</feature>
<dbReference type="InterPro" id="IPR036770">
    <property type="entry name" value="Ankyrin_rpt-contain_sf"/>
</dbReference>
<protein>
    <submittedName>
        <fullName evidence="11">Transient receptor potential cation channel subfamily A member 1-like</fullName>
    </submittedName>
</protein>
<dbReference type="PANTHER" id="PTHR47143">
    <property type="entry name" value="TRANSIENT RECEPTOR POTENTIAL CATION CHANNEL PROTEIN PAINLESS"/>
    <property type="match status" value="1"/>
</dbReference>
<dbReference type="SUPFAM" id="SSF48403">
    <property type="entry name" value="Ankyrin repeat"/>
    <property type="match status" value="1"/>
</dbReference>
<dbReference type="Gene3D" id="1.25.40.20">
    <property type="entry name" value="Ankyrin repeat-containing domain"/>
    <property type="match status" value="2"/>
</dbReference>
<keyword evidence="6" id="KW-0325">Glycoprotein</keyword>
<sequence length="712" mass="81651">MSFNKFKDILNFNISTDVDDEDKTLLQRAILNGSLKAVQILVQYKADVNAPLTNTRDKLLHEAVKTGHRELILQEESLCMIDVSDNHGWTALHHAVQRHPQSASLLLMRKFKPDMRNKRGETTLHIAARSGYANVVKQLLDYDKTGELINCTDLKNRTALHLAAYHNHTEVVSFLFEKNARFISDVDGCYPVHVAARNGSIETLKLLLKKRLSFLNRRDTKNKNTLLHHAAHNGHSRVVKLLLFLGADIKENKDQKNCLDISIERGHEDVAMEIASSTQWDKCLRKKSKPQLVELINKWPNVAKKYLDRMKKAEDTIHNLKVVVYDFAYMTNRINIKGTQSPLQAVYKSRECLNHDVICKYLLSCWYKFGAKLYFTGLFCYIVYVVLMTAVIWLEMLNNPISLRNQTTDSQLQYNLEISILEKVLGGIVLFIAVFDMISVVYSIVIQRMDSVNLRLLMETLQDITTILFIISMYVDIVRSSFQISMATSAILTSWLVLVLQVQRLPVFGLYAVMGKCYLKTLLKMSPALVFPVIGFGIAFYILLSSQDEFSSLPRSVLTVAVMMLGEINYYGNFVEDNSSIVSVMVVIVLIVFLILVVIIGNLVIALAVNDVLSTQRDHYQQLILLQIKLQLQLEHSLMYVMIQPLSRWLWRCSHGRLEDESTIYVDQKPDTKSVSWFQWCFKGRPMSIGLENEMKDEITKLKEELQTQRLQ</sequence>
<dbReference type="GeneID" id="102801064"/>
<evidence type="ECO:0000256" key="3">
    <source>
        <dbReference type="ARBA" id="ARBA00022737"/>
    </source>
</evidence>
<evidence type="ECO:0000313" key="11">
    <source>
        <dbReference type="RefSeq" id="XP_006812537.1"/>
    </source>
</evidence>
<feature type="repeat" description="ANK" evidence="8">
    <location>
        <begin position="119"/>
        <end position="141"/>
    </location>
</feature>
<organism evidence="10 11">
    <name type="scientific">Saccoglossus kowalevskii</name>
    <name type="common">Acorn worm</name>
    <dbReference type="NCBI Taxonomy" id="10224"/>
    <lineage>
        <taxon>Eukaryota</taxon>
        <taxon>Metazoa</taxon>
        <taxon>Hemichordata</taxon>
        <taxon>Enteropneusta</taxon>
        <taxon>Harrimaniidae</taxon>
        <taxon>Saccoglossus</taxon>
    </lineage>
</organism>
<dbReference type="PROSITE" id="PS50297">
    <property type="entry name" value="ANK_REP_REGION"/>
    <property type="match status" value="4"/>
</dbReference>
<keyword evidence="3" id="KW-0677">Repeat</keyword>
<keyword evidence="9" id="KW-1133">Transmembrane helix</keyword>
<evidence type="ECO:0000256" key="5">
    <source>
        <dbReference type="ARBA" id="ARBA00023065"/>
    </source>
</evidence>
<evidence type="ECO:0000256" key="2">
    <source>
        <dbReference type="ARBA" id="ARBA00022606"/>
    </source>
</evidence>
<feature type="transmembrane region" description="Helical" evidence="9">
    <location>
        <begin position="584"/>
        <end position="609"/>
    </location>
</feature>
<feature type="repeat" description="ANK" evidence="8">
    <location>
        <begin position="222"/>
        <end position="254"/>
    </location>
</feature>
<keyword evidence="7" id="KW-0407">Ion channel</keyword>
<feature type="transmembrane region" description="Helical" evidence="9">
    <location>
        <begin position="373"/>
        <end position="394"/>
    </location>
</feature>
<dbReference type="PANTHER" id="PTHR47143:SF1">
    <property type="entry name" value="ION_TRANS DOMAIN-CONTAINING PROTEIN"/>
    <property type="match status" value="1"/>
</dbReference>
<dbReference type="Pfam" id="PF12796">
    <property type="entry name" value="Ank_2"/>
    <property type="match status" value="1"/>
</dbReference>
<evidence type="ECO:0000313" key="10">
    <source>
        <dbReference type="Proteomes" id="UP000694865"/>
    </source>
</evidence>
<evidence type="ECO:0000256" key="6">
    <source>
        <dbReference type="ARBA" id="ARBA00023180"/>
    </source>
</evidence>
<accession>A0ABM0LXP6</accession>
<feature type="transmembrane region" description="Helical" evidence="9">
    <location>
        <begin position="456"/>
        <end position="475"/>
    </location>
</feature>
<feature type="transmembrane region" description="Helical" evidence="9">
    <location>
        <begin position="556"/>
        <end position="572"/>
    </location>
</feature>
<keyword evidence="4 8" id="KW-0040">ANK repeat</keyword>
<keyword evidence="5" id="KW-0406">Ion transport</keyword>
<dbReference type="Proteomes" id="UP000694865">
    <property type="component" value="Unplaced"/>
</dbReference>
<keyword evidence="2" id="KW-0716">Sensory transduction</keyword>
<name>A0ABM0LXP6_SACKO</name>
<evidence type="ECO:0000256" key="4">
    <source>
        <dbReference type="ARBA" id="ARBA00023043"/>
    </source>
</evidence>
<dbReference type="PROSITE" id="PS50088">
    <property type="entry name" value="ANK_REPEAT"/>
    <property type="match status" value="4"/>
</dbReference>
<keyword evidence="9" id="KW-0812">Transmembrane</keyword>
<keyword evidence="10" id="KW-1185">Reference proteome</keyword>
<feature type="transmembrane region" description="Helical" evidence="9">
    <location>
        <begin position="424"/>
        <end position="444"/>
    </location>
</feature>
<evidence type="ECO:0000256" key="7">
    <source>
        <dbReference type="ARBA" id="ARBA00023303"/>
    </source>
</evidence>
<keyword evidence="1" id="KW-0813">Transport</keyword>
<dbReference type="InterPro" id="IPR002110">
    <property type="entry name" value="Ankyrin_rpt"/>
</dbReference>
<gene>
    <name evidence="11" type="primary">LOC102801064</name>
</gene>
<dbReference type="Pfam" id="PF00023">
    <property type="entry name" value="Ank"/>
    <property type="match status" value="2"/>
</dbReference>
<dbReference type="SMART" id="SM00248">
    <property type="entry name" value="ANK"/>
    <property type="match status" value="7"/>
</dbReference>
<evidence type="ECO:0000256" key="8">
    <source>
        <dbReference type="PROSITE-ProRule" id="PRU00023"/>
    </source>
</evidence>
<keyword evidence="9" id="KW-0472">Membrane</keyword>
<evidence type="ECO:0000256" key="9">
    <source>
        <dbReference type="SAM" id="Phobius"/>
    </source>
</evidence>
<proteinExistence type="predicted"/>
<dbReference type="InterPro" id="IPR052076">
    <property type="entry name" value="TRP_cation_channel"/>
</dbReference>
<feature type="repeat" description="ANK" evidence="8">
    <location>
        <begin position="155"/>
        <end position="180"/>
    </location>
</feature>
<dbReference type="RefSeq" id="XP_006812537.1">
    <property type="nucleotide sequence ID" value="XM_006812474.1"/>
</dbReference>
<feature type="repeat" description="ANK" evidence="8">
    <location>
        <begin position="187"/>
        <end position="210"/>
    </location>
</feature>